<gene>
    <name evidence="2" type="ORF">FJTKL_09495</name>
</gene>
<keyword evidence="3" id="KW-1185">Reference proteome</keyword>
<evidence type="ECO:0000256" key="1">
    <source>
        <dbReference type="SAM" id="MobiDB-lite"/>
    </source>
</evidence>
<organism evidence="2 3">
    <name type="scientific">Diaporthe vaccinii</name>
    <dbReference type="NCBI Taxonomy" id="105482"/>
    <lineage>
        <taxon>Eukaryota</taxon>
        <taxon>Fungi</taxon>
        <taxon>Dikarya</taxon>
        <taxon>Ascomycota</taxon>
        <taxon>Pezizomycotina</taxon>
        <taxon>Sordariomycetes</taxon>
        <taxon>Sordariomycetidae</taxon>
        <taxon>Diaporthales</taxon>
        <taxon>Diaporthaceae</taxon>
        <taxon>Diaporthe</taxon>
        <taxon>Diaporthe eres species complex</taxon>
    </lineage>
</organism>
<accession>A0ABR4FCX7</accession>
<evidence type="ECO:0000313" key="2">
    <source>
        <dbReference type="EMBL" id="KAL2292546.1"/>
    </source>
</evidence>
<feature type="compositionally biased region" description="Basic residues" evidence="1">
    <location>
        <begin position="11"/>
        <end position="20"/>
    </location>
</feature>
<sequence>MATTSFLHGGHEKHKLRAPRRASEPLPARGRRFNSIGSTPTTAGREHSPSSCCFKTTMAGNIIITA</sequence>
<dbReference type="Proteomes" id="UP001600888">
    <property type="component" value="Unassembled WGS sequence"/>
</dbReference>
<reference evidence="2 3" key="1">
    <citation type="submission" date="2024-03" db="EMBL/GenBank/DDBJ databases">
        <title>A high-quality draft genome sequence of Diaporthe vaccinii, a causative agent of upright dieback and viscid rot disease in cranberry plants.</title>
        <authorList>
            <person name="Sarrasin M."/>
            <person name="Lang B.F."/>
            <person name="Burger G."/>
        </authorList>
    </citation>
    <scope>NUCLEOTIDE SEQUENCE [LARGE SCALE GENOMIC DNA]</scope>
    <source>
        <strain evidence="2 3">IS7</strain>
    </source>
</reference>
<name>A0ABR4FCX7_9PEZI</name>
<comment type="caution">
    <text evidence="2">The sequence shown here is derived from an EMBL/GenBank/DDBJ whole genome shotgun (WGS) entry which is preliminary data.</text>
</comment>
<dbReference type="EMBL" id="JBAWTH010000003">
    <property type="protein sequence ID" value="KAL2292546.1"/>
    <property type="molecule type" value="Genomic_DNA"/>
</dbReference>
<protein>
    <submittedName>
        <fullName evidence="2">Uncharacterized protein</fullName>
    </submittedName>
</protein>
<proteinExistence type="predicted"/>
<feature type="region of interest" description="Disordered" evidence="1">
    <location>
        <begin position="1"/>
        <end position="50"/>
    </location>
</feature>
<evidence type="ECO:0000313" key="3">
    <source>
        <dbReference type="Proteomes" id="UP001600888"/>
    </source>
</evidence>